<organism evidence="2 3">
    <name type="scientific">Vitis vinifera</name>
    <name type="common">Grape</name>
    <dbReference type="NCBI Taxonomy" id="29760"/>
    <lineage>
        <taxon>Eukaryota</taxon>
        <taxon>Viridiplantae</taxon>
        <taxon>Streptophyta</taxon>
        <taxon>Embryophyta</taxon>
        <taxon>Tracheophyta</taxon>
        <taxon>Spermatophyta</taxon>
        <taxon>Magnoliopsida</taxon>
        <taxon>eudicotyledons</taxon>
        <taxon>Gunneridae</taxon>
        <taxon>Pentapetalae</taxon>
        <taxon>rosids</taxon>
        <taxon>Vitales</taxon>
        <taxon>Vitaceae</taxon>
        <taxon>Viteae</taxon>
        <taxon>Vitis</taxon>
    </lineage>
</organism>
<dbReference type="EMBL" id="FN595227">
    <property type="protein sequence ID" value="CBI19662.3"/>
    <property type="molecule type" value="Genomic_DNA"/>
</dbReference>
<dbReference type="InParanoid" id="E0CQ16"/>
<protein>
    <submittedName>
        <fullName evidence="2">Uncharacterized protein</fullName>
    </submittedName>
</protein>
<feature type="region of interest" description="Disordered" evidence="1">
    <location>
        <begin position="25"/>
        <end position="63"/>
    </location>
</feature>
<dbReference type="HOGENOM" id="CLU_2890367_0_0_1"/>
<proteinExistence type="predicted"/>
<sequence>MKEERSIPVGLCQPRKKGTIFFHSSSKKQRKNTQLKHTTKRKSEQEKTTKRVTVKGAALKDSI</sequence>
<accession>E0CQ16</accession>
<dbReference type="PaxDb" id="29760-VIT_18s0001g12150.t01"/>
<feature type="compositionally biased region" description="Basic residues" evidence="1">
    <location>
        <begin position="25"/>
        <end position="40"/>
    </location>
</feature>
<evidence type="ECO:0000256" key="1">
    <source>
        <dbReference type="SAM" id="MobiDB-lite"/>
    </source>
</evidence>
<reference evidence="3" key="1">
    <citation type="journal article" date="2007" name="Nature">
        <title>The grapevine genome sequence suggests ancestral hexaploidization in major angiosperm phyla.</title>
        <authorList>
            <consortium name="The French-Italian Public Consortium for Grapevine Genome Characterization."/>
            <person name="Jaillon O."/>
            <person name="Aury J.-M."/>
            <person name="Noel B."/>
            <person name="Policriti A."/>
            <person name="Clepet C."/>
            <person name="Casagrande A."/>
            <person name="Choisne N."/>
            <person name="Aubourg S."/>
            <person name="Vitulo N."/>
            <person name="Jubin C."/>
            <person name="Vezzi A."/>
            <person name="Legeai F."/>
            <person name="Hugueney P."/>
            <person name="Dasilva C."/>
            <person name="Horner D."/>
            <person name="Mica E."/>
            <person name="Jublot D."/>
            <person name="Poulain J."/>
            <person name="Bruyere C."/>
            <person name="Billault A."/>
            <person name="Segurens B."/>
            <person name="Gouyvenoux M."/>
            <person name="Ugarte E."/>
            <person name="Cattonaro F."/>
            <person name="Anthouard V."/>
            <person name="Vico V."/>
            <person name="Del Fabbro C."/>
            <person name="Alaux M."/>
            <person name="Di Gaspero G."/>
            <person name="Dumas V."/>
            <person name="Felice N."/>
            <person name="Paillard S."/>
            <person name="Juman I."/>
            <person name="Moroldo M."/>
            <person name="Scalabrin S."/>
            <person name="Canaguier A."/>
            <person name="Le Clainche I."/>
            <person name="Malacrida G."/>
            <person name="Durand E."/>
            <person name="Pesole G."/>
            <person name="Laucou V."/>
            <person name="Chatelet P."/>
            <person name="Merdinoglu D."/>
            <person name="Delledonne M."/>
            <person name="Pezzotti M."/>
            <person name="Lecharny A."/>
            <person name="Scarpelli C."/>
            <person name="Artiguenave F."/>
            <person name="Pe M.E."/>
            <person name="Valle G."/>
            <person name="Morgante M."/>
            <person name="Caboche M."/>
            <person name="Adam-Blondon A.-F."/>
            <person name="Weissenbach J."/>
            <person name="Quetier F."/>
            <person name="Wincker P."/>
        </authorList>
    </citation>
    <scope>NUCLEOTIDE SEQUENCE [LARGE SCALE GENOMIC DNA]</scope>
    <source>
        <strain evidence="3">cv. Pinot noir / PN40024</strain>
    </source>
</reference>
<dbReference type="Proteomes" id="UP000009183">
    <property type="component" value="Chromosome 18"/>
</dbReference>
<name>E0CQ16_VITVI</name>
<keyword evidence="3" id="KW-1185">Reference proteome</keyword>
<dbReference type="AlphaFoldDB" id="E0CQ16"/>
<evidence type="ECO:0000313" key="3">
    <source>
        <dbReference type="Proteomes" id="UP000009183"/>
    </source>
</evidence>
<gene>
    <name evidence="2" type="ordered locus">VIT_18s0001g12150</name>
</gene>
<evidence type="ECO:0000313" key="2">
    <source>
        <dbReference type="EMBL" id="CBI19662.3"/>
    </source>
</evidence>